<evidence type="ECO:0000256" key="4">
    <source>
        <dbReference type="ARBA" id="ARBA00022475"/>
    </source>
</evidence>
<keyword evidence="3" id="KW-0813">Transport</keyword>
<evidence type="ECO:0000256" key="7">
    <source>
        <dbReference type="ARBA" id="ARBA00023136"/>
    </source>
</evidence>
<evidence type="ECO:0000256" key="8">
    <source>
        <dbReference type="SAM" id="Phobius"/>
    </source>
</evidence>
<dbReference type="Pfam" id="PF12822">
    <property type="entry name" value="ECF_trnsprt"/>
    <property type="match status" value="1"/>
</dbReference>
<feature type="transmembrane region" description="Helical" evidence="8">
    <location>
        <begin position="156"/>
        <end position="180"/>
    </location>
</feature>
<feature type="transmembrane region" description="Helical" evidence="8">
    <location>
        <begin position="15"/>
        <end position="35"/>
    </location>
</feature>
<keyword evidence="5 8" id="KW-0812">Transmembrane</keyword>
<dbReference type="GO" id="GO:0005886">
    <property type="term" value="C:plasma membrane"/>
    <property type="evidence" value="ECO:0007669"/>
    <property type="project" value="UniProtKB-SubCell"/>
</dbReference>
<reference evidence="9 10" key="1">
    <citation type="journal article" date="2018" name="Nat. Biotechnol.">
        <title>A standardized bacterial taxonomy based on genome phylogeny substantially revises the tree of life.</title>
        <authorList>
            <person name="Parks D.H."/>
            <person name="Chuvochina M."/>
            <person name="Waite D.W."/>
            <person name="Rinke C."/>
            <person name="Skarshewski A."/>
            <person name="Chaumeil P.A."/>
            <person name="Hugenholtz P."/>
        </authorList>
    </citation>
    <scope>NUCLEOTIDE SEQUENCE [LARGE SCALE GENOMIC DNA]</scope>
    <source>
        <strain evidence="9">UBA11728</strain>
    </source>
</reference>
<evidence type="ECO:0000256" key="5">
    <source>
        <dbReference type="ARBA" id="ARBA00022692"/>
    </source>
</evidence>
<dbReference type="PANTHER" id="PTHR38438:SF1">
    <property type="entry name" value="RIBOFLAVIN TRANSPORTER RIBU"/>
    <property type="match status" value="1"/>
</dbReference>
<dbReference type="AlphaFoldDB" id="A0A3D2XB20"/>
<keyword evidence="4" id="KW-1003">Cell membrane</keyword>
<organism evidence="9 10">
    <name type="scientific">Lachnoclostridium phytofermentans</name>
    <dbReference type="NCBI Taxonomy" id="66219"/>
    <lineage>
        <taxon>Bacteria</taxon>
        <taxon>Bacillati</taxon>
        <taxon>Bacillota</taxon>
        <taxon>Clostridia</taxon>
        <taxon>Lachnospirales</taxon>
        <taxon>Lachnospiraceae</taxon>
    </lineage>
</organism>
<sequence length="248" mass="27187">MENLEKLMDVAKTNVGFLLLSVTIVAIIVGAAYAAERVIGKKIGLEKRRGKQNVRRMVTIAVLSTIAVVLMFFEFPLWFAPGFYKLDFSELPVIIGAFTFGPVAGITIELIKVVLNLLSNGTTTAFVGEFANFLMGCVFIIPASFFYFLRKSKKNAVIGLLVGTVTATLAGCFLNAFVLLPKYSEAFHVPIESFIAQGTEKISAIKGMFTFVVLAVAPFNLLKYALTSLITILIYKNISKILKGDYKD</sequence>
<keyword evidence="7 8" id="KW-0472">Membrane</keyword>
<feature type="transmembrane region" description="Helical" evidence="8">
    <location>
        <begin position="56"/>
        <end position="79"/>
    </location>
</feature>
<comment type="caution">
    <text evidence="9">The sequence shown here is derived from an EMBL/GenBank/DDBJ whole genome shotgun (WGS) entry which is preliminary data.</text>
</comment>
<comment type="similarity">
    <text evidence="2">Belongs to the prokaryotic riboflavin transporter (P-RFT) (TC 2.A.87) family.</text>
</comment>
<evidence type="ECO:0000256" key="3">
    <source>
        <dbReference type="ARBA" id="ARBA00022448"/>
    </source>
</evidence>
<keyword evidence="6 8" id="KW-1133">Transmembrane helix</keyword>
<accession>A0A3D2XB20</accession>
<comment type="subcellular location">
    <subcellularLocation>
        <location evidence="1">Cell membrane</location>
        <topology evidence="1">Multi-pass membrane protein</topology>
    </subcellularLocation>
</comment>
<dbReference type="GO" id="GO:0032217">
    <property type="term" value="F:riboflavin transmembrane transporter activity"/>
    <property type="evidence" value="ECO:0007669"/>
    <property type="project" value="InterPro"/>
</dbReference>
<dbReference type="Proteomes" id="UP000262969">
    <property type="component" value="Unassembled WGS sequence"/>
</dbReference>
<evidence type="ECO:0000313" key="9">
    <source>
        <dbReference type="EMBL" id="HCL03725.1"/>
    </source>
</evidence>
<feature type="transmembrane region" description="Helical" evidence="8">
    <location>
        <begin position="208"/>
        <end position="235"/>
    </location>
</feature>
<gene>
    <name evidence="9" type="ORF">DHW61_15195</name>
</gene>
<protein>
    <submittedName>
        <fullName evidence="9">ECF transporter S component</fullName>
    </submittedName>
</protein>
<dbReference type="PANTHER" id="PTHR38438">
    <property type="entry name" value="RIBOFLAVIN TRANSPORTER RIBU"/>
    <property type="match status" value="1"/>
</dbReference>
<name>A0A3D2XB20_9FIRM</name>
<dbReference type="EMBL" id="DPVV01000501">
    <property type="protein sequence ID" value="HCL03725.1"/>
    <property type="molecule type" value="Genomic_DNA"/>
</dbReference>
<evidence type="ECO:0000256" key="1">
    <source>
        <dbReference type="ARBA" id="ARBA00004651"/>
    </source>
</evidence>
<evidence type="ECO:0000256" key="6">
    <source>
        <dbReference type="ARBA" id="ARBA00022989"/>
    </source>
</evidence>
<evidence type="ECO:0000313" key="10">
    <source>
        <dbReference type="Proteomes" id="UP000262969"/>
    </source>
</evidence>
<evidence type="ECO:0000256" key="2">
    <source>
        <dbReference type="ARBA" id="ARBA00005540"/>
    </source>
</evidence>
<proteinExistence type="inferred from homology"/>
<dbReference type="InterPro" id="IPR025720">
    <property type="entry name" value="RibU"/>
</dbReference>
<dbReference type="InterPro" id="IPR024529">
    <property type="entry name" value="ECF_trnsprt_substrate-spec"/>
</dbReference>
<feature type="transmembrane region" description="Helical" evidence="8">
    <location>
        <begin position="130"/>
        <end position="149"/>
    </location>
</feature>
<dbReference type="Gene3D" id="1.10.1760.20">
    <property type="match status" value="1"/>
</dbReference>